<evidence type="ECO:0000256" key="6">
    <source>
        <dbReference type="SAM" id="MobiDB-lite"/>
    </source>
</evidence>
<dbReference type="InterPro" id="IPR011009">
    <property type="entry name" value="Kinase-like_dom_sf"/>
</dbReference>
<reference evidence="8 9" key="1">
    <citation type="journal article" date="2011" name="Plasmid">
        <title>Streptomyces turgidiscabies Car8 contains a modular pathogenicity island that shares virulence genes with other actinobacterial plant pathogens.</title>
        <authorList>
            <person name="Huguet-Tapia J.C."/>
            <person name="Badger J.H."/>
            <person name="Loria R."/>
            <person name="Pettis G.S."/>
        </authorList>
    </citation>
    <scope>NUCLEOTIDE SEQUENCE [LARGE SCALE GENOMIC DNA]</scope>
    <source>
        <strain evidence="8 9">Car8</strain>
    </source>
</reference>
<feature type="region of interest" description="Disordered" evidence="6">
    <location>
        <begin position="376"/>
        <end position="425"/>
    </location>
</feature>
<keyword evidence="1" id="KW-0808">Transferase</keyword>
<dbReference type="Gene3D" id="3.30.200.20">
    <property type="entry name" value="Phosphorylase Kinase, domain 1"/>
    <property type="match status" value="1"/>
</dbReference>
<accession>L7EZK2</accession>
<dbReference type="PATRIC" id="fig|698760.3.peg.6333"/>
<dbReference type="SMART" id="SM00564">
    <property type="entry name" value="PQQ"/>
    <property type="match status" value="4"/>
</dbReference>
<keyword evidence="2 5" id="KW-0547">Nucleotide-binding</keyword>
<dbReference type="InterPro" id="IPR011047">
    <property type="entry name" value="Quinoprotein_ADH-like_sf"/>
</dbReference>
<organism evidence="8 9">
    <name type="scientific">Streptomyces turgidiscabies (strain Car8)</name>
    <dbReference type="NCBI Taxonomy" id="698760"/>
    <lineage>
        <taxon>Bacteria</taxon>
        <taxon>Bacillati</taxon>
        <taxon>Actinomycetota</taxon>
        <taxon>Actinomycetes</taxon>
        <taxon>Kitasatosporales</taxon>
        <taxon>Streptomycetaceae</taxon>
        <taxon>Streptomyces</taxon>
    </lineage>
</organism>
<dbReference type="PROSITE" id="PS00108">
    <property type="entry name" value="PROTEIN_KINASE_ST"/>
    <property type="match status" value="1"/>
</dbReference>
<dbReference type="STRING" id="85558.T45_00052"/>
<dbReference type="GO" id="GO:0005524">
    <property type="term" value="F:ATP binding"/>
    <property type="evidence" value="ECO:0007669"/>
    <property type="project" value="UniProtKB-UniRule"/>
</dbReference>
<name>L7EZK2_STRT8</name>
<dbReference type="PROSITE" id="PS00107">
    <property type="entry name" value="PROTEIN_KINASE_ATP"/>
    <property type="match status" value="1"/>
</dbReference>
<dbReference type="Gene3D" id="1.10.510.10">
    <property type="entry name" value="Transferase(Phosphotransferase) domain 1"/>
    <property type="match status" value="1"/>
</dbReference>
<dbReference type="Gene3D" id="2.130.10.10">
    <property type="entry name" value="YVTN repeat-like/Quinoprotein amine dehydrogenase"/>
    <property type="match status" value="2"/>
</dbReference>
<dbReference type="SUPFAM" id="SSF56112">
    <property type="entry name" value="Protein kinase-like (PK-like)"/>
    <property type="match status" value="1"/>
</dbReference>
<protein>
    <recommendedName>
        <fullName evidence="7">Protein kinase domain-containing protein</fullName>
    </recommendedName>
</protein>
<evidence type="ECO:0000256" key="3">
    <source>
        <dbReference type="ARBA" id="ARBA00022777"/>
    </source>
</evidence>
<evidence type="ECO:0000313" key="9">
    <source>
        <dbReference type="Proteomes" id="UP000010931"/>
    </source>
</evidence>
<evidence type="ECO:0000256" key="1">
    <source>
        <dbReference type="ARBA" id="ARBA00022679"/>
    </source>
</evidence>
<feature type="binding site" evidence="5">
    <location>
        <position position="75"/>
    </location>
    <ligand>
        <name>ATP</name>
        <dbReference type="ChEBI" id="CHEBI:30616"/>
    </ligand>
</feature>
<gene>
    <name evidence="8" type="ORF">STRTUCAR8_03360</name>
</gene>
<evidence type="ECO:0000313" key="8">
    <source>
        <dbReference type="EMBL" id="ELP64868.1"/>
    </source>
</evidence>
<dbReference type="PANTHER" id="PTHR43289">
    <property type="entry name" value="MITOGEN-ACTIVATED PROTEIN KINASE KINASE KINASE 20-RELATED"/>
    <property type="match status" value="1"/>
</dbReference>
<dbReference type="InterPro" id="IPR018391">
    <property type="entry name" value="PQQ_b-propeller_rpt"/>
</dbReference>
<comment type="caution">
    <text evidence="8">The sequence shown here is derived from an EMBL/GenBank/DDBJ whole genome shotgun (WGS) entry which is preliminary data.</text>
</comment>
<evidence type="ECO:0000256" key="5">
    <source>
        <dbReference type="PROSITE-ProRule" id="PRU10141"/>
    </source>
</evidence>
<dbReference type="AlphaFoldDB" id="L7EZK2"/>
<dbReference type="Pfam" id="PF00069">
    <property type="entry name" value="Pkinase"/>
    <property type="match status" value="1"/>
</dbReference>
<dbReference type="CDD" id="cd14014">
    <property type="entry name" value="STKc_PknB_like"/>
    <property type="match status" value="1"/>
</dbReference>
<feature type="domain" description="Protein kinase" evidence="7">
    <location>
        <begin position="47"/>
        <end position="309"/>
    </location>
</feature>
<dbReference type="PROSITE" id="PS50011">
    <property type="entry name" value="PROTEIN_KINASE_DOM"/>
    <property type="match status" value="1"/>
</dbReference>
<dbReference type="InterPro" id="IPR000719">
    <property type="entry name" value="Prot_kinase_dom"/>
</dbReference>
<dbReference type="Pfam" id="PF13360">
    <property type="entry name" value="PQQ_2"/>
    <property type="match status" value="1"/>
</dbReference>
<dbReference type="InterPro" id="IPR015943">
    <property type="entry name" value="WD40/YVTN_repeat-like_dom_sf"/>
</dbReference>
<sequence length="817" mass="86273">MLDWVRHPSLQHLLSPQTHSTGIRRGTGELRTMEPLRPTDPERLGPYRPVARLGAGGMGEVFLAKDDRQRTVAVKVIRPELASGRAFRDRFRREVDAARAVSGTYTASVVDADPDGPVPWLATTHIVGPTLAEAVEAYGPLPPSTALALGAGLAEALIAVHSAGLVHRDLKPSNVLLSAEGPRVIDFGIVRATDGYELTLSGVLLGSPRYMCPEHATGDPMGPAGDVFCLGSVLAYAATGKAPFDGASAATLLYQVVHGTPDLTGVKDPLDTIIRLCLEKSPAARPSPDRVSAACAPGGADALDWNDWLPETVASSIRRQAAALMDLDLGLDARVDVGGRQPARATAAAASAASAPAPGGLRVDPRLAAVQRLVTEHRNSGPQRVVFPEEPKPAPIHEQSPAQPPAQSPERGTHRARRSPRPNLSRRGVLAVAALALGTGVTALLHGSRDGSGSAATPAGPAPEPLWTYRSDPLVQAPAVFYNETALLKTQSGTMFCVGLTDGASPRWTYRGISQSPTPPLVLGDVVVALGTGATVIGLDPVTGAERYSLDFGADFRFDTLLGGVAGTVTIVGLRFDRQDNADGSRGSATSTNVVIGTNLKERLAQIIPISAQDIGLDLKPIIDSRHFVYMDGLHRLTARSTDGSGKVLWSQRMASGSEGRAAPVVLDGTVFAADSELIAVNLDTGTLRWRVRQEKGGFASVAAAGDTVYCTTRNPHGVEAFDVADGSRRWFCETPRLDLENPLVAGGDAVFVTAEANKDGFYAIDARRGELLWNFTDGRDTGINDWQLSCGTDAGTGHPLIAQHFDRVYALPMPRS</sequence>
<evidence type="ECO:0000256" key="4">
    <source>
        <dbReference type="ARBA" id="ARBA00022840"/>
    </source>
</evidence>
<dbReference type="SMART" id="SM00220">
    <property type="entry name" value="S_TKc"/>
    <property type="match status" value="1"/>
</dbReference>
<keyword evidence="9" id="KW-1185">Reference proteome</keyword>
<feature type="region of interest" description="Disordered" evidence="6">
    <location>
        <begin position="13"/>
        <end position="48"/>
    </location>
</feature>
<feature type="compositionally biased region" description="Basic and acidic residues" evidence="6">
    <location>
        <begin position="26"/>
        <end position="45"/>
    </location>
</feature>
<dbReference type="EMBL" id="AEJB01000421">
    <property type="protein sequence ID" value="ELP64868.1"/>
    <property type="molecule type" value="Genomic_DNA"/>
</dbReference>
<keyword evidence="3" id="KW-0418">Kinase</keyword>
<dbReference type="GO" id="GO:0004674">
    <property type="term" value="F:protein serine/threonine kinase activity"/>
    <property type="evidence" value="ECO:0007669"/>
    <property type="project" value="TreeGrafter"/>
</dbReference>
<dbReference type="SUPFAM" id="SSF50998">
    <property type="entry name" value="Quinoprotein alcohol dehydrogenase-like"/>
    <property type="match status" value="2"/>
</dbReference>
<dbReference type="InterPro" id="IPR002372">
    <property type="entry name" value="PQQ_rpt_dom"/>
</dbReference>
<keyword evidence="4 5" id="KW-0067">ATP-binding</keyword>
<proteinExistence type="predicted"/>
<evidence type="ECO:0000256" key="2">
    <source>
        <dbReference type="ARBA" id="ARBA00022741"/>
    </source>
</evidence>
<dbReference type="InterPro" id="IPR008271">
    <property type="entry name" value="Ser/Thr_kinase_AS"/>
</dbReference>
<evidence type="ECO:0000259" key="7">
    <source>
        <dbReference type="PROSITE" id="PS50011"/>
    </source>
</evidence>
<dbReference type="Proteomes" id="UP000010931">
    <property type="component" value="Unassembled WGS sequence"/>
</dbReference>
<dbReference type="PANTHER" id="PTHR43289:SF34">
    <property type="entry name" value="SERINE_THREONINE-PROTEIN KINASE YBDM-RELATED"/>
    <property type="match status" value="1"/>
</dbReference>
<dbReference type="InterPro" id="IPR017441">
    <property type="entry name" value="Protein_kinase_ATP_BS"/>
</dbReference>